<dbReference type="PANTHER" id="PTHR11711">
    <property type="entry name" value="ADP RIBOSYLATION FACTOR-RELATED"/>
    <property type="match status" value="1"/>
</dbReference>
<dbReference type="InterPro" id="IPR024156">
    <property type="entry name" value="Small_GTPase_ARF"/>
</dbReference>
<dbReference type="AlphaFoldDB" id="A0A1I7WC22"/>
<dbReference type="SUPFAM" id="SSF52540">
    <property type="entry name" value="P-loop containing nucleoside triphosphate hydrolases"/>
    <property type="match status" value="1"/>
</dbReference>
<sequence>MGFFSSLSQMLGIGKRQVSVIVVGLDNSGKYRNLWETYYAGSQAILFVVDSSDRLRMAVARDELWMIIDHSDVRGKTMADGSSLIKNETNVWPTNVFPLWYTSPDIISDKQSMLQPSPFDSIAPQGFYPGSRWPPMGPDGGYAEPPKWVDPTMYPIAFANQGHESYPSDPFPSTSVAGPVDYKMNPMPYYPNPIAHVGYNPQDYQQAFSQWKMSPMKLPKPSSSNPPYRTGPGTNS</sequence>
<dbReference type="GO" id="GO:0005525">
    <property type="term" value="F:GTP binding"/>
    <property type="evidence" value="ECO:0007669"/>
    <property type="project" value="UniProtKB-KW"/>
</dbReference>
<feature type="compositionally biased region" description="Low complexity" evidence="3">
    <location>
        <begin position="212"/>
        <end position="227"/>
    </location>
</feature>
<feature type="region of interest" description="Disordered" evidence="3">
    <location>
        <begin position="212"/>
        <end position="236"/>
    </location>
</feature>
<dbReference type="Proteomes" id="UP000095283">
    <property type="component" value="Unplaced"/>
</dbReference>
<organism evidence="4 5">
    <name type="scientific">Heterorhabditis bacteriophora</name>
    <name type="common">Entomopathogenic nematode worm</name>
    <dbReference type="NCBI Taxonomy" id="37862"/>
    <lineage>
        <taxon>Eukaryota</taxon>
        <taxon>Metazoa</taxon>
        <taxon>Ecdysozoa</taxon>
        <taxon>Nematoda</taxon>
        <taxon>Chromadorea</taxon>
        <taxon>Rhabditida</taxon>
        <taxon>Rhabditina</taxon>
        <taxon>Rhabditomorpha</taxon>
        <taxon>Strongyloidea</taxon>
        <taxon>Heterorhabditidae</taxon>
        <taxon>Heterorhabditis</taxon>
    </lineage>
</organism>
<name>A0A1I7WC22_HETBA</name>
<dbReference type="WBParaSite" id="Hba_02260">
    <property type="protein sequence ID" value="Hba_02260"/>
    <property type="gene ID" value="Hba_02260"/>
</dbReference>
<accession>A0A1I7WC22</accession>
<dbReference type="Gene3D" id="3.40.50.300">
    <property type="entry name" value="P-loop containing nucleotide triphosphate hydrolases"/>
    <property type="match status" value="1"/>
</dbReference>
<evidence type="ECO:0000256" key="3">
    <source>
        <dbReference type="SAM" id="MobiDB-lite"/>
    </source>
</evidence>
<evidence type="ECO:0000256" key="1">
    <source>
        <dbReference type="ARBA" id="ARBA00022741"/>
    </source>
</evidence>
<proteinExistence type="predicted"/>
<keyword evidence="2" id="KW-0342">GTP-binding</keyword>
<reference evidence="5" key="1">
    <citation type="submission" date="2016-11" db="UniProtKB">
        <authorList>
            <consortium name="WormBaseParasite"/>
        </authorList>
    </citation>
    <scope>IDENTIFICATION</scope>
</reference>
<evidence type="ECO:0000313" key="4">
    <source>
        <dbReference type="Proteomes" id="UP000095283"/>
    </source>
</evidence>
<protein>
    <submittedName>
        <fullName evidence="5">ADP-ribosylation factor-like protein 6</fullName>
    </submittedName>
</protein>
<dbReference type="GO" id="GO:0003924">
    <property type="term" value="F:GTPase activity"/>
    <property type="evidence" value="ECO:0007669"/>
    <property type="project" value="InterPro"/>
</dbReference>
<dbReference type="Pfam" id="PF00025">
    <property type="entry name" value="Arf"/>
    <property type="match status" value="1"/>
</dbReference>
<keyword evidence="1" id="KW-0547">Nucleotide-binding</keyword>
<keyword evidence="4" id="KW-1185">Reference proteome</keyword>
<evidence type="ECO:0000256" key="2">
    <source>
        <dbReference type="ARBA" id="ARBA00023134"/>
    </source>
</evidence>
<evidence type="ECO:0000313" key="5">
    <source>
        <dbReference type="WBParaSite" id="Hba_02260"/>
    </source>
</evidence>
<dbReference type="InterPro" id="IPR027417">
    <property type="entry name" value="P-loop_NTPase"/>
</dbReference>
<dbReference type="InterPro" id="IPR006689">
    <property type="entry name" value="Small_GTPase_ARF/SAR"/>
</dbReference>